<keyword evidence="2" id="KW-0732">Signal</keyword>
<keyword evidence="4" id="KW-1185">Reference proteome</keyword>
<dbReference type="Proteomes" id="UP000070186">
    <property type="component" value="Unassembled WGS sequence"/>
</dbReference>
<gene>
    <name evidence="3" type="ORF">AT959_02715</name>
</gene>
<organism evidence="3 4">
    <name type="scientific">Dechloromonas denitrificans</name>
    <dbReference type="NCBI Taxonomy" id="281362"/>
    <lineage>
        <taxon>Bacteria</taxon>
        <taxon>Pseudomonadati</taxon>
        <taxon>Pseudomonadota</taxon>
        <taxon>Betaproteobacteria</taxon>
        <taxon>Rhodocyclales</taxon>
        <taxon>Azonexaceae</taxon>
        <taxon>Dechloromonas</taxon>
    </lineage>
</organism>
<dbReference type="RefSeq" id="WP_066880321.1">
    <property type="nucleotide sequence ID" value="NZ_LODL01000007.1"/>
</dbReference>
<comment type="caution">
    <text evidence="3">The sequence shown here is derived from an EMBL/GenBank/DDBJ whole genome shotgun (WGS) entry which is preliminary data.</text>
</comment>
<protein>
    <recommendedName>
        <fullName evidence="5">Ysc84 actin-binding domain-containing protein</fullName>
    </recommendedName>
</protein>
<dbReference type="EMBL" id="LODL01000007">
    <property type="protein sequence ID" value="KXB31991.1"/>
    <property type="molecule type" value="Genomic_DNA"/>
</dbReference>
<reference evidence="3 4" key="1">
    <citation type="submission" date="2015-12" db="EMBL/GenBank/DDBJ databases">
        <title>Nitrous oxide reduction kinetics distinguish bacteria harboring typical versus atypical NosZ.</title>
        <authorList>
            <person name="Yoon S."/>
            <person name="Nissen S."/>
            <person name="Park D."/>
            <person name="Sanford R.A."/>
            <person name="Loeffler F.E."/>
        </authorList>
    </citation>
    <scope>NUCLEOTIDE SEQUENCE [LARGE SCALE GENOMIC DNA]</scope>
    <source>
        <strain evidence="3 4">ATCC BAA-841</strain>
    </source>
</reference>
<feature type="signal peptide" evidence="2">
    <location>
        <begin position="1"/>
        <end position="22"/>
    </location>
</feature>
<evidence type="ECO:0000256" key="2">
    <source>
        <dbReference type="SAM" id="SignalP"/>
    </source>
</evidence>
<evidence type="ECO:0000256" key="1">
    <source>
        <dbReference type="SAM" id="MobiDB-lite"/>
    </source>
</evidence>
<feature type="region of interest" description="Disordered" evidence="1">
    <location>
        <begin position="24"/>
        <end position="51"/>
    </location>
</feature>
<dbReference type="AlphaFoldDB" id="A0A133XM27"/>
<accession>A0A133XM27</accession>
<evidence type="ECO:0008006" key="5">
    <source>
        <dbReference type="Google" id="ProtNLM"/>
    </source>
</evidence>
<evidence type="ECO:0000313" key="3">
    <source>
        <dbReference type="EMBL" id="KXB31991.1"/>
    </source>
</evidence>
<name>A0A133XM27_9RHOO</name>
<dbReference type="STRING" id="281362.AT959_02715"/>
<evidence type="ECO:0000313" key="4">
    <source>
        <dbReference type="Proteomes" id="UP000070186"/>
    </source>
</evidence>
<sequence>MKAQASLLLTAAFLFASQPLLAEESQKETGAEESPTSSLSAEEQQKGRDSIRQMRDETLERLFKAHPKAREEIRKAVGYAVFDASQSNIILLVTGHGVGVAVDNASKQETFMKMARLGTGPGLGYKSYKQVLIFKDKTLFKTFGTVGADVSASGDATLKLKDKGDNLVLDGTVSFNPLLSVYQMTDRGALLQANWGGVGYLPDGNLNKPVKAAVK</sequence>
<proteinExistence type="predicted"/>
<feature type="chain" id="PRO_5007459848" description="Ysc84 actin-binding domain-containing protein" evidence="2">
    <location>
        <begin position="23"/>
        <end position="215"/>
    </location>
</feature>